<evidence type="ECO:0000256" key="5">
    <source>
        <dbReference type="ARBA" id="ARBA00048142"/>
    </source>
</evidence>
<keyword evidence="14" id="KW-1185">Reference proteome</keyword>
<protein>
    <recommendedName>
        <fullName evidence="2">L-glutamate gamma-semialdehyde dehydrogenase</fullName>
        <ecNumber evidence="2">1.2.1.88</ecNumber>
    </recommendedName>
</protein>
<dbReference type="GO" id="GO:0009898">
    <property type="term" value="C:cytoplasmic side of plasma membrane"/>
    <property type="evidence" value="ECO:0007669"/>
    <property type="project" value="TreeGrafter"/>
</dbReference>
<dbReference type="InterPro" id="IPR016161">
    <property type="entry name" value="Ald_DH/histidinol_DH"/>
</dbReference>
<feature type="domain" description="Aldehyde dehydrogenase" evidence="11">
    <location>
        <begin position="525"/>
        <end position="943"/>
    </location>
</feature>
<dbReference type="Gene3D" id="3.40.309.10">
    <property type="entry name" value="Aldehyde Dehydrogenase, Chain A, domain 2"/>
    <property type="match status" value="1"/>
</dbReference>
<evidence type="ECO:0000259" key="12">
    <source>
        <dbReference type="Pfam" id="PF01619"/>
    </source>
</evidence>
<dbReference type="EC" id="1.2.1.88" evidence="2"/>
<keyword evidence="10" id="KW-0472">Membrane</keyword>
<dbReference type="InterPro" id="IPR002872">
    <property type="entry name" value="Proline_DH_dom"/>
</dbReference>
<dbReference type="Gene3D" id="3.40.605.10">
    <property type="entry name" value="Aldehyde Dehydrogenase, Chain A, domain 1"/>
    <property type="match status" value="1"/>
</dbReference>
<name>A0A540R8A0_9CORY</name>
<dbReference type="EMBL" id="VHIR01000004">
    <property type="protein sequence ID" value="TQE43971.1"/>
    <property type="molecule type" value="Genomic_DNA"/>
</dbReference>
<dbReference type="AlphaFoldDB" id="A0A540R8A0"/>
<feature type="region of interest" description="Disordered" evidence="9">
    <location>
        <begin position="465"/>
        <end position="498"/>
    </location>
</feature>
<evidence type="ECO:0000256" key="7">
    <source>
        <dbReference type="PROSITE-ProRule" id="PRU10007"/>
    </source>
</evidence>
<dbReference type="Gene3D" id="3.20.20.220">
    <property type="match status" value="1"/>
</dbReference>
<accession>A0A540R8A0</accession>
<feature type="domain" description="Proline dehydrogenase" evidence="12">
    <location>
        <begin position="143"/>
        <end position="433"/>
    </location>
</feature>
<evidence type="ECO:0000256" key="6">
    <source>
        <dbReference type="PIRSR" id="PIRSR000197-1"/>
    </source>
</evidence>
<dbReference type="InterPro" id="IPR016162">
    <property type="entry name" value="Ald_DH_N"/>
</dbReference>
<dbReference type="PROSITE" id="PS00687">
    <property type="entry name" value="ALDEHYDE_DEHYDR_GLU"/>
    <property type="match status" value="1"/>
</dbReference>
<dbReference type="GO" id="GO:0010133">
    <property type="term" value="P:L-proline catabolic process to L-glutamate"/>
    <property type="evidence" value="ECO:0007669"/>
    <property type="project" value="InterPro"/>
</dbReference>
<dbReference type="InterPro" id="IPR016163">
    <property type="entry name" value="Ald_DH_C"/>
</dbReference>
<keyword evidence="10" id="KW-0812">Transmembrane</keyword>
<evidence type="ECO:0000313" key="13">
    <source>
        <dbReference type="EMBL" id="TQE43971.1"/>
    </source>
</evidence>
<dbReference type="InterPro" id="IPR015590">
    <property type="entry name" value="Aldehyde_DH_dom"/>
</dbReference>
<feature type="transmembrane region" description="Helical" evidence="10">
    <location>
        <begin position="93"/>
        <end position="116"/>
    </location>
</feature>
<keyword evidence="3 8" id="KW-0560">Oxidoreductase</keyword>
<organism evidence="13 14">
    <name type="scientific">Corynebacterium phoceense</name>
    <dbReference type="NCBI Taxonomy" id="1686286"/>
    <lineage>
        <taxon>Bacteria</taxon>
        <taxon>Bacillati</taxon>
        <taxon>Actinomycetota</taxon>
        <taxon>Actinomycetes</taxon>
        <taxon>Mycobacteriales</taxon>
        <taxon>Corynebacteriaceae</taxon>
        <taxon>Corynebacterium</taxon>
    </lineage>
</organism>
<dbReference type="PANTHER" id="PTHR42862">
    <property type="entry name" value="DELTA-1-PYRROLINE-5-CARBOXYLATE DEHYDROGENASE 1, ISOFORM A-RELATED"/>
    <property type="match status" value="1"/>
</dbReference>
<dbReference type="InterPro" id="IPR029041">
    <property type="entry name" value="FAD-linked_oxidoreductase-like"/>
</dbReference>
<feature type="active site" evidence="6 7">
    <location>
        <position position="725"/>
    </location>
</feature>
<feature type="active site" evidence="6">
    <location>
        <position position="759"/>
    </location>
</feature>
<evidence type="ECO:0000313" key="14">
    <source>
        <dbReference type="Proteomes" id="UP000318080"/>
    </source>
</evidence>
<evidence type="ECO:0000256" key="2">
    <source>
        <dbReference type="ARBA" id="ARBA00012884"/>
    </source>
</evidence>
<dbReference type="SUPFAM" id="SSF51730">
    <property type="entry name" value="FAD-linked oxidoreductase"/>
    <property type="match status" value="1"/>
</dbReference>
<evidence type="ECO:0000256" key="10">
    <source>
        <dbReference type="SAM" id="Phobius"/>
    </source>
</evidence>
<feature type="compositionally biased region" description="Basic and acidic residues" evidence="9">
    <location>
        <begin position="468"/>
        <end position="477"/>
    </location>
</feature>
<gene>
    <name evidence="13" type="ORF">EJK80_03875</name>
</gene>
<evidence type="ECO:0000256" key="3">
    <source>
        <dbReference type="ARBA" id="ARBA00023002"/>
    </source>
</evidence>
<evidence type="ECO:0000256" key="1">
    <source>
        <dbReference type="ARBA" id="ARBA00004786"/>
    </source>
</evidence>
<evidence type="ECO:0000256" key="9">
    <source>
        <dbReference type="SAM" id="MobiDB-lite"/>
    </source>
</evidence>
<dbReference type="Pfam" id="PF01619">
    <property type="entry name" value="Pro_dh"/>
    <property type="match status" value="1"/>
</dbReference>
<proteinExistence type="inferred from homology"/>
<keyword evidence="4" id="KW-0520">NAD</keyword>
<comment type="pathway">
    <text evidence="1">Amino-acid degradation; L-proline degradation into L-glutamate; L-glutamate from L-proline: step 2/2.</text>
</comment>
<dbReference type="PROSITE" id="PS00070">
    <property type="entry name" value="ALDEHYDE_DEHYDR_CYS"/>
    <property type="match status" value="1"/>
</dbReference>
<dbReference type="Pfam" id="PF00171">
    <property type="entry name" value="Aldedh"/>
    <property type="match status" value="1"/>
</dbReference>
<reference evidence="13 14" key="1">
    <citation type="submission" date="2019-06" db="EMBL/GenBank/DDBJ databases">
        <title>Draft genome of C. phoceense Strain 272.</title>
        <authorList>
            <person name="Pacheco L.G.C."/>
            <person name="Barberis C.M."/>
            <person name="Almuzara M.N."/>
            <person name="Traglia G.M."/>
            <person name="Santos C.S."/>
            <person name="Rocha D.J.P.G."/>
            <person name="Aguiar E.R.G.R."/>
            <person name="Vay C.A."/>
        </authorList>
    </citation>
    <scope>NUCLEOTIDE SEQUENCE [LARGE SCALE GENOMIC DNA]</scope>
    <source>
        <strain evidence="13 14">272</strain>
    </source>
</reference>
<comment type="similarity">
    <text evidence="8">Belongs to the aldehyde dehydrogenase family.</text>
</comment>
<comment type="catalytic activity">
    <reaction evidence="5">
        <text>L-glutamate 5-semialdehyde + NAD(+) + H2O = L-glutamate + NADH + 2 H(+)</text>
        <dbReference type="Rhea" id="RHEA:30235"/>
        <dbReference type="ChEBI" id="CHEBI:15377"/>
        <dbReference type="ChEBI" id="CHEBI:15378"/>
        <dbReference type="ChEBI" id="CHEBI:29985"/>
        <dbReference type="ChEBI" id="CHEBI:57540"/>
        <dbReference type="ChEBI" id="CHEBI:57945"/>
        <dbReference type="ChEBI" id="CHEBI:58066"/>
        <dbReference type="EC" id="1.2.1.88"/>
    </reaction>
</comment>
<dbReference type="GO" id="GO:0003700">
    <property type="term" value="F:DNA-binding transcription factor activity"/>
    <property type="evidence" value="ECO:0007669"/>
    <property type="project" value="InterPro"/>
</dbReference>
<evidence type="ECO:0000256" key="8">
    <source>
        <dbReference type="RuleBase" id="RU003345"/>
    </source>
</evidence>
<dbReference type="PIRSF" id="PIRSF000197">
    <property type="entry name" value="Bifunct_PutA"/>
    <property type="match status" value="1"/>
</dbReference>
<dbReference type="InterPro" id="IPR016160">
    <property type="entry name" value="Ald_DH_CS_CYS"/>
</dbReference>
<sequence length="1167" mass="127407">MTSQNSSAPAYTRLPESDDVDAVVEAAVTRAHEFLNASADEQDKGTEQLASLLRDSDGVNFTMDFVDRVMRPEDNAVAADALKDVTSRYDARFLGLINGTLVGLGGFFGPILPSLVMPLARLRMRQMVGHLVLDAESDALDKMLDKAAASGEHLNLNLLGEAVLGEDEARSRAARTLALIQNPKVTYVSVKASSMVAQLNPWDIDGSVERLKERLRPLYEAAVARSPHVFINLDMEEYHDLHLTIRLFKELLSEPEFHNLEAGIVLQAYLPDTFEALEELAEFGVERVAKGGAPIKIRIVKGANLSMEHVQGEIHGWKVATYEDKAQVDANYYRLLDYIVRPQFADAVRIGIATHNLFTAGMAYELATKRGVLRMLDSEMLQGMSPAQQEAVRTRFEGRQILYTPVVHAEDFDVAVSYLVRRLEENSASQNFLYALFAPDQKQALADQEQHFRTAVAERWETFAGPKRTQDRVDESTNKQGRQAPRTGRFTNEPDTDPALHANRQWAQEALTTNPGEHGIEEVTDPQQAVAAIATAKALAPEWGAKTGHERAEVLDTIADKLADHRGDFISVAAWEANKTVTQTDPEVSEAIDFATYYAQSARLLDDARSIFTPNQVTVVTPPWNFPVAIPVGGILSALAAGSAVIIKPAPQVVHCAKVAVSAIHEGLREHGLDPNLVQLVLTDEGEAGKALISHEDVDAVILTGASDTGALFRSWRPEMNLMAETSGKNALIITPAADPDLAIADLYNSAFGHSGQKCSAASLVIFVGAAGTSQRLRTQLIDAAKTLKVGPGHDITTTMNGLAEAPGEKLLRGLTQLEPGETWLLKPEKLNEEGTLWSPGIRDNVQPGSWYHLNECFGPVLGIMHADTLEQAIAWQNATGYGLTGGIHSLDDKEIEYWMDHVEVGNAYVNRGITGAIVQRQSFGGWKKSVMGPGAKAGGPNYVPQMGTWSDGELRVHDVDIQAPVKALLAQLPDALSEEDIAWLWRAAELDQLAWQEEFGREHDRAGLVSEANIFRYRPVLEPLRIRIGYGYALRDVVRHALAGALLRAEFDGVHFGNVEPRFSATPEIAAELAERGIGKLGVTVAAQSDEDFARELAHTPSARMRALGAVADSARTAAVESNSVILDQPVLADGRRELLPYLLEQAVSVTMHRFGIIRSVAGIAR</sequence>
<dbReference type="InterPro" id="IPR050485">
    <property type="entry name" value="Proline_metab_enzyme"/>
</dbReference>
<evidence type="ECO:0000259" key="11">
    <source>
        <dbReference type="Pfam" id="PF00171"/>
    </source>
</evidence>
<dbReference type="PANTHER" id="PTHR42862:SF1">
    <property type="entry name" value="DELTA-1-PYRROLINE-5-CARBOXYLATE DEHYDROGENASE 2, ISOFORM A-RELATED"/>
    <property type="match status" value="1"/>
</dbReference>
<dbReference type="GO" id="GO:0004657">
    <property type="term" value="F:proline dehydrogenase activity"/>
    <property type="evidence" value="ECO:0007669"/>
    <property type="project" value="InterPro"/>
</dbReference>
<dbReference type="InterPro" id="IPR029510">
    <property type="entry name" value="Ald_DH_CS_GLU"/>
</dbReference>
<dbReference type="SUPFAM" id="SSF53720">
    <property type="entry name" value="ALDH-like"/>
    <property type="match status" value="1"/>
</dbReference>
<dbReference type="Proteomes" id="UP000318080">
    <property type="component" value="Unassembled WGS sequence"/>
</dbReference>
<dbReference type="GO" id="GO:0003842">
    <property type="term" value="F:L-glutamate gamma-semialdehyde dehydrogenase activity"/>
    <property type="evidence" value="ECO:0007669"/>
    <property type="project" value="UniProtKB-EC"/>
</dbReference>
<dbReference type="InterPro" id="IPR025703">
    <property type="entry name" value="Bifunct_PutA"/>
</dbReference>
<comment type="caution">
    <text evidence="13">The sequence shown here is derived from an EMBL/GenBank/DDBJ whole genome shotgun (WGS) entry which is preliminary data.</text>
</comment>
<dbReference type="RefSeq" id="WP_141628667.1">
    <property type="nucleotide sequence ID" value="NZ_VHIR01000004.1"/>
</dbReference>
<evidence type="ECO:0000256" key="4">
    <source>
        <dbReference type="ARBA" id="ARBA00023027"/>
    </source>
</evidence>
<dbReference type="STRING" id="1686286.GCA_900092335_00206"/>
<keyword evidence="10" id="KW-1133">Transmembrane helix</keyword>